<keyword evidence="19" id="KW-0408">Iron</keyword>
<feature type="transmembrane region" description="Helical" evidence="23">
    <location>
        <begin position="195"/>
        <end position="217"/>
    </location>
</feature>
<dbReference type="InterPro" id="IPR022616">
    <property type="entry name" value="Glyco_hydro_4_C"/>
</dbReference>
<accession>A0AA38CYR6</accession>
<feature type="transmembrane region" description="Helical" evidence="23">
    <location>
        <begin position="128"/>
        <end position="148"/>
    </location>
</feature>
<dbReference type="InterPro" id="IPR036878">
    <property type="entry name" value="Glu_permease_IIB"/>
</dbReference>
<dbReference type="Pfam" id="PF02378">
    <property type="entry name" value="PTS_EIIC"/>
    <property type="match status" value="1"/>
</dbReference>
<evidence type="ECO:0000259" key="24">
    <source>
        <dbReference type="PROSITE" id="PS51098"/>
    </source>
</evidence>
<dbReference type="CDD" id="cd00212">
    <property type="entry name" value="PTS_IIB_glc"/>
    <property type="match status" value="1"/>
</dbReference>
<feature type="site" description="Increases basicity of active site Tyr" evidence="20">
    <location>
        <position position="648"/>
    </location>
</feature>
<feature type="active site" description="Phosphocysteine intermediate; for EIIB activity" evidence="21">
    <location>
        <position position="470"/>
    </location>
</feature>
<keyword evidence="3" id="KW-0813">Transport</keyword>
<dbReference type="GO" id="GO:0005975">
    <property type="term" value="P:carbohydrate metabolic process"/>
    <property type="evidence" value="ECO:0007669"/>
    <property type="project" value="InterPro"/>
</dbReference>
<dbReference type="InterPro" id="IPR001088">
    <property type="entry name" value="Glyco_hydro_4"/>
</dbReference>
<keyword evidence="8 23" id="KW-0812">Transmembrane</keyword>
<evidence type="ECO:0000256" key="22">
    <source>
        <dbReference type="RuleBase" id="RU361152"/>
    </source>
</evidence>
<comment type="caution">
    <text evidence="26">The sequence shown here is derived from an EMBL/GenBank/DDBJ whole genome shotgun (WGS) entry which is preliminary data.</text>
</comment>
<evidence type="ECO:0000256" key="18">
    <source>
        <dbReference type="PIRSR" id="PIRSR601088-2"/>
    </source>
</evidence>
<dbReference type="InterPro" id="IPR018113">
    <property type="entry name" value="PTrfase_EIIB_Cys"/>
</dbReference>
<keyword evidence="14 23" id="KW-0472">Membrane</keyword>
<dbReference type="PROSITE" id="PS01324">
    <property type="entry name" value="GLYCOSYL_HYDROL_F4"/>
    <property type="match status" value="1"/>
</dbReference>
<dbReference type="EMBL" id="BSUW01000001">
    <property type="protein sequence ID" value="GMA71817.1"/>
    <property type="molecule type" value="Genomic_DNA"/>
</dbReference>
<comment type="cofactor">
    <cofactor evidence="22">
        <name>NAD(+)</name>
        <dbReference type="ChEBI" id="CHEBI:57540"/>
    </cofactor>
    <text evidence="22">Binds 1 NAD(+) per subunit.</text>
</comment>
<dbReference type="PRINTS" id="PR00732">
    <property type="entry name" value="GLHYDRLASE4"/>
</dbReference>
<dbReference type="PROSITE" id="PS01035">
    <property type="entry name" value="PTS_EIIB_TYPE_1_CYS"/>
    <property type="match status" value="1"/>
</dbReference>
<evidence type="ECO:0000256" key="5">
    <source>
        <dbReference type="ARBA" id="ARBA00022597"/>
    </source>
</evidence>
<keyword evidence="4" id="KW-1003">Cell membrane</keyword>
<evidence type="ECO:0000313" key="27">
    <source>
        <dbReference type="Proteomes" id="UP001157039"/>
    </source>
</evidence>
<dbReference type="PROSITE" id="PS51103">
    <property type="entry name" value="PTS_EIIC_TYPE_1"/>
    <property type="match status" value="1"/>
</dbReference>
<evidence type="ECO:0000256" key="11">
    <source>
        <dbReference type="ARBA" id="ARBA00022801"/>
    </source>
</evidence>
<dbReference type="PANTHER" id="PTHR32092:SF14">
    <property type="entry name" value="MALTOSE-6'-PHOSPHATE GLUCOSIDASE"/>
    <property type="match status" value="1"/>
</dbReference>
<feature type="binding site" evidence="19">
    <location>
        <position position="708"/>
    </location>
    <ligand>
        <name>Mn(2+)</name>
        <dbReference type="ChEBI" id="CHEBI:29035"/>
    </ligand>
</feature>
<organism evidence="26 27">
    <name type="scientific">Tetragenococcus osmophilus</name>
    <dbReference type="NCBI Taxonomy" id="526944"/>
    <lineage>
        <taxon>Bacteria</taxon>
        <taxon>Bacillati</taxon>
        <taxon>Bacillota</taxon>
        <taxon>Bacilli</taxon>
        <taxon>Lactobacillales</taxon>
        <taxon>Enterococcaceae</taxon>
        <taxon>Tetragenococcus</taxon>
    </lineage>
</organism>
<dbReference type="NCBIfam" id="TIGR00826">
    <property type="entry name" value="EIIB_glc"/>
    <property type="match status" value="1"/>
</dbReference>
<keyword evidence="11 22" id="KW-0378">Hydrolase</keyword>
<keyword evidence="9 19" id="KW-0479">Metal-binding</keyword>
<feature type="binding site" evidence="18">
    <location>
        <position position="825"/>
    </location>
    <ligand>
        <name>substrate</name>
    </ligand>
</feature>
<dbReference type="GO" id="GO:0046872">
    <property type="term" value="F:metal ion binding"/>
    <property type="evidence" value="ECO:0007669"/>
    <property type="project" value="UniProtKB-KW"/>
</dbReference>
<dbReference type="Gene3D" id="3.40.50.720">
    <property type="entry name" value="NAD(P)-binding Rossmann-like Domain"/>
    <property type="match status" value="1"/>
</dbReference>
<evidence type="ECO:0000256" key="15">
    <source>
        <dbReference type="ARBA" id="ARBA00023211"/>
    </source>
</evidence>
<feature type="domain" description="PTS EIIC type-1" evidence="25">
    <location>
        <begin position="1"/>
        <end position="414"/>
    </location>
</feature>
<dbReference type="InterPro" id="IPR015955">
    <property type="entry name" value="Lactate_DH/Glyco_Ohase_4_C"/>
</dbReference>
<evidence type="ECO:0000256" key="17">
    <source>
        <dbReference type="PIRSR" id="PIRSR601088-1"/>
    </source>
</evidence>
<evidence type="ECO:0000256" key="2">
    <source>
        <dbReference type="ARBA" id="ARBA00010141"/>
    </source>
</evidence>
<evidence type="ECO:0000256" key="13">
    <source>
        <dbReference type="ARBA" id="ARBA00023027"/>
    </source>
</evidence>
<evidence type="ECO:0000256" key="16">
    <source>
        <dbReference type="ARBA" id="ARBA00023295"/>
    </source>
</evidence>
<dbReference type="InterPro" id="IPR001996">
    <property type="entry name" value="PTS_IIB_1"/>
</dbReference>
<dbReference type="InterPro" id="IPR019802">
    <property type="entry name" value="GlycHydrolase_4_CS"/>
</dbReference>
<keyword evidence="15 19" id="KW-0464">Manganese</keyword>
<keyword evidence="10" id="KW-0418">Kinase</keyword>
<name>A0AA38CYR6_9ENTE</name>
<feature type="transmembrane region" description="Helical" evidence="23">
    <location>
        <begin position="91"/>
        <end position="108"/>
    </location>
</feature>
<evidence type="ECO:0000259" key="25">
    <source>
        <dbReference type="PROSITE" id="PS51103"/>
    </source>
</evidence>
<feature type="transmembrane region" description="Helical" evidence="23">
    <location>
        <begin position="379"/>
        <end position="398"/>
    </location>
</feature>
<dbReference type="Gene3D" id="3.30.1360.60">
    <property type="entry name" value="Glucose permease domain IIB"/>
    <property type="match status" value="1"/>
</dbReference>
<feature type="active site" description="Proton acceptor" evidence="17">
    <location>
        <position position="805"/>
    </location>
</feature>
<dbReference type="GO" id="GO:0005886">
    <property type="term" value="C:plasma membrane"/>
    <property type="evidence" value="ECO:0007669"/>
    <property type="project" value="UniProtKB-SubCell"/>
</dbReference>
<proteinExistence type="inferred from homology"/>
<dbReference type="PANTHER" id="PTHR32092">
    <property type="entry name" value="6-PHOSPHO-BETA-GLUCOSIDASE-RELATED"/>
    <property type="match status" value="1"/>
</dbReference>
<evidence type="ECO:0000256" key="1">
    <source>
        <dbReference type="ARBA" id="ARBA00004651"/>
    </source>
</evidence>
<dbReference type="Pfam" id="PF00367">
    <property type="entry name" value="PTS_EIIB"/>
    <property type="match status" value="1"/>
</dbReference>
<dbReference type="Gene3D" id="3.90.110.10">
    <property type="entry name" value="Lactate dehydrogenase/glycoside hydrolase, family 4, C-terminal"/>
    <property type="match status" value="1"/>
</dbReference>
<dbReference type="SUPFAM" id="SSF56327">
    <property type="entry name" value="LDH C-terminal domain-like"/>
    <property type="match status" value="1"/>
</dbReference>
<evidence type="ECO:0000256" key="20">
    <source>
        <dbReference type="PIRSR" id="PIRSR601088-4"/>
    </source>
</evidence>
<comment type="subcellular location">
    <subcellularLocation>
        <location evidence="1">Cell membrane</location>
        <topology evidence="1">Multi-pass membrane protein</topology>
    </subcellularLocation>
</comment>
<evidence type="ECO:0000256" key="14">
    <source>
        <dbReference type="ARBA" id="ARBA00023136"/>
    </source>
</evidence>
<dbReference type="GO" id="GO:0004553">
    <property type="term" value="F:hydrolase activity, hydrolyzing O-glycosyl compounds"/>
    <property type="evidence" value="ECO:0007669"/>
    <property type="project" value="InterPro"/>
</dbReference>
<dbReference type="SUPFAM" id="SSF55604">
    <property type="entry name" value="Glucose permease domain IIB"/>
    <property type="match status" value="1"/>
</dbReference>
<keyword evidence="19" id="KW-0170">Cobalt</keyword>
<gene>
    <name evidence="26" type="ORF">GCM10025885_08660</name>
</gene>
<evidence type="ECO:0000256" key="19">
    <source>
        <dbReference type="PIRSR" id="PIRSR601088-3"/>
    </source>
</evidence>
<evidence type="ECO:0000256" key="4">
    <source>
        <dbReference type="ARBA" id="ARBA00022475"/>
    </source>
</evidence>
<dbReference type="InterPro" id="IPR010975">
    <property type="entry name" value="PTS_IIBC_a_glc"/>
</dbReference>
<feature type="transmembrane region" description="Helical" evidence="23">
    <location>
        <begin position="58"/>
        <end position="79"/>
    </location>
</feature>
<keyword evidence="16 22" id="KW-0326">Glycosidase</keyword>
<keyword evidence="12 23" id="KW-1133">Transmembrane helix</keyword>
<dbReference type="Pfam" id="PF02056">
    <property type="entry name" value="Glyco_hydro_4"/>
    <property type="match status" value="1"/>
</dbReference>
<feature type="binding site" evidence="18">
    <location>
        <position position="686"/>
    </location>
    <ligand>
        <name>substrate</name>
    </ligand>
</feature>
<keyword evidence="6" id="KW-0808">Transferase</keyword>
<dbReference type="PROSITE" id="PS51098">
    <property type="entry name" value="PTS_EIIB_TYPE_1"/>
    <property type="match status" value="1"/>
</dbReference>
<evidence type="ECO:0000256" key="6">
    <source>
        <dbReference type="ARBA" id="ARBA00022679"/>
    </source>
</evidence>
<feature type="binding site" evidence="19">
    <location>
        <position position="739"/>
    </location>
    <ligand>
        <name>Mn(2+)</name>
        <dbReference type="ChEBI" id="CHEBI:29035"/>
    </ligand>
</feature>
<evidence type="ECO:0000256" key="3">
    <source>
        <dbReference type="ARBA" id="ARBA00022448"/>
    </source>
</evidence>
<dbReference type="GO" id="GO:0016301">
    <property type="term" value="F:kinase activity"/>
    <property type="evidence" value="ECO:0007669"/>
    <property type="project" value="UniProtKB-KW"/>
</dbReference>
<dbReference type="CDD" id="cd05298">
    <property type="entry name" value="GH4_GlvA_pagL_like"/>
    <property type="match status" value="1"/>
</dbReference>
<dbReference type="InterPro" id="IPR003352">
    <property type="entry name" value="PTS_EIIC"/>
</dbReference>
<dbReference type="GO" id="GO:0016616">
    <property type="term" value="F:oxidoreductase activity, acting on the CH-OH group of donors, NAD or NADP as acceptor"/>
    <property type="evidence" value="ECO:0007669"/>
    <property type="project" value="InterPro"/>
</dbReference>
<feature type="transmembrane region" description="Helical" evidence="23">
    <location>
        <begin position="302"/>
        <end position="318"/>
    </location>
</feature>
<dbReference type="AlphaFoldDB" id="A0AA38CYR6"/>
<dbReference type="GO" id="GO:0008982">
    <property type="term" value="F:protein-N(PI)-phosphohistidine-sugar phosphotransferase activity"/>
    <property type="evidence" value="ECO:0007669"/>
    <property type="project" value="InterPro"/>
</dbReference>
<dbReference type="GO" id="GO:0009401">
    <property type="term" value="P:phosphoenolpyruvate-dependent sugar phosphotransferase system"/>
    <property type="evidence" value="ECO:0007669"/>
    <property type="project" value="UniProtKB-KW"/>
</dbReference>
<feature type="domain" description="PTS EIIB type-1" evidence="24">
    <location>
        <begin position="448"/>
        <end position="530"/>
    </location>
</feature>
<evidence type="ECO:0008006" key="28">
    <source>
        <dbReference type="Google" id="ProtNLM"/>
    </source>
</evidence>
<feature type="binding site" evidence="18">
    <location>
        <position position="632"/>
    </location>
    <ligand>
        <name>substrate</name>
    </ligand>
</feature>
<evidence type="ECO:0000256" key="9">
    <source>
        <dbReference type="ARBA" id="ARBA00022723"/>
    </source>
</evidence>
<keyword evidence="5" id="KW-0762">Sugar transport</keyword>
<dbReference type="InterPro" id="IPR036291">
    <property type="entry name" value="NAD(P)-bd_dom_sf"/>
</dbReference>
<keyword evidence="13 22" id="KW-0520">NAD</keyword>
<dbReference type="NCBIfam" id="TIGR02005">
    <property type="entry name" value="PTS-IIBC-alpha"/>
    <property type="match status" value="1"/>
</dbReference>
<dbReference type="Proteomes" id="UP001157039">
    <property type="component" value="Unassembled WGS sequence"/>
</dbReference>
<dbReference type="Pfam" id="PF11975">
    <property type="entry name" value="Glyco_hydro_4C"/>
    <property type="match status" value="1"/>
</dbReference>
<feature type="active site" description="Proton donor" evidence="17">
    <location>
        <position position="709"/>
    </location>
</feature>
<protein>
    <recommendedName>
        <fullName evidence="28">Maltose-6'-phosphate glucosidase</fullName>
    </recommendedName>
</protein>
<keyword evidence="19" id="KW-0533">Nickel</keyword>
<evidence type="ECO:0000256" key="12">
    <source>
        <dbReference type="ARBA" id="ARBA00022989"/>
    </source>
</evidence>
<keyword evidence="7" id="KW-0598">Phosphotransferase system</keyword>
<evidence type="ECO:0000256" key="7">
    <source>
        <dbReference type="ARBA" id="ARBA00022683"/>
    </source>
</evidence>
<evidence type="ECO:0000256" key="8">
    <source>
        <dbReference type="ARBA" id="ARBA00022692"/>
    </source>
</evidence>
<sequence>MMQKIQRFGGAMIVPVLLLAFNGIVLALSTVFQNPDIVGSIATEGTFWSNIWGVIEEGAWTVFNHMELLFVIGLPISLAKKASGRAVMESFVIYMTWNTFMNAILQTWNFGVDLSDPEAIGIKSIGGVTTLDTSIIGAILIAGVAIYLHNRFYDTTLPEWLGVFSGSSFVVILGFVAALPLAFLAAWVWPPIQDGIAQLQGFMASSGTIGVGIYVFLERILLPTGLHHFIYQPFDLGPAVVQGGTISYWFEHLSEIANSTESLRELFPGGGFQFQNVSKVFAPIGIGGAFIATSKPENRQKTMALVIPTALTAILSGITEPFEFTFLFLAPQLFAVHAFFAASMSMIMYALGVSATFGSGFIANFSQFILPMWANHKDAIFIFLGVGLAFSVIYYFFFRWAILRFNIKTPGREDSGEVKMYSKKDFKEKQAAGGVAMSSVRESDNPNAQKAAQFIEGLGGAQNITDVTNCATRLRVSVADEEQVLDDDFFKGGGAHGIVRNGKAFQVIVGLDVPKVREFLKKLLKMKIKITKETNNFMTLKKQSIVVAGGGSTFTPGIVMMLLENLDKFPIRSLKFYDNDKERQKQIADATEVIIKERAPEIEFKATTDPEEAFTDVDFVMAHIRVGKYAMREKDEKIPMKYGVIGQETCGPGGIAYGMRSIGGVVEIIDYMEKYSPDAWMLNYSNPAAIVAEATRRLRPDSKIINICDMPVGIELRMAEVLGLESRKEMDVRYYGLNHFGWWTDIRDKEGNDLMPKLIDWVKEHGYITPKELEGASEEEPSWEYTFGKAKEVQWLDPDTLPNTYLKYYFYPQDEAEHSDINYTRANEVMDNREKHVFSECNRISNIKTAEDAKLVADDHASYIVDLARAIAYNTKERMLLIVPNHGVIENFDAEGMVEVPCIVGSQGPEPMTQGSIPRFQKGLMEQQVAVEKLVVDAWITGSYQKLWQALTLSRIVPNARVAKQILDDLIEANEDFWPVLK</sequence>
<dbReference type="InterPro" id="IPR013013">
    <property type="entry name" value="PTS_EIIC_1"/>
</dbReference>
<reference evidence="26 27" key="1">
    <citation type="journal article" date="2014" name="Int. J. Syst. Evol. Microbiol.">
        <title>Complete genome sequence of Corynebacterium casei LMG S-19264T (=DSM 44701T), isolated from a smear-ripened cheese.</title>
        <authorList>
            <consortium name="US DOE Joint Genome Institute (JGI-PGF)"/>
            <person name="Walter F."/>
            <person name="Albersmeier A."/>
            <person name="Kalinowski J."/>
            <person name="Ruckert C."/>
        </authorList>
    </citation>
    <scope>NUCLEOTIDE SEQUENCE [LARGE SCALE GENOMIC DNA]</scope>
    <source>
        <strain evidence="26 27">NBRC 114545</strain>
    </source>
</reference>
<dbReference type="SUPFAM" id="SSF51735">
    <property type="entry name" value="NAD(P)-binding Rossmann-fold domains"/>
    <property type="match status" value="1"/>
</dbReference>
<comment type="similarity">
    <text evidence="2 22">Belongs to the glycosyl hydrolase 4 family.</text>
</comment>
<evidence type="ECO:0000256" key="21">
    <source>
        <dbReference type="PROSITE-ProRule" id="PRU00421"/>
    </source>
</evidence>
<feature type="transmembrane region" description="Helical" evidence="23">
    <location>
        <begin position="349"/>
        <end position="373"/>
    </location>
</feature>
<evidence type="ECO:0000313" key="26">
    <source>
        <dbReference type="EMBL" id="GMA71817.1"/>
    </source>
</evidence>
<evidence type="ECO:0000256" key="23">
    <source>
        <dbReference type="SAM" id="Phobius"/>
    </source>
</evidence>
<evidence type="ECO:0000256" key="10">
    <source>
        <dbReference type="ARBA" id="ARBA00022777"/>
    </source>
</evidence>
<feature type="transmembrane region" description="Helical" evidence="23">
    <location>
        <begin position="160"/>
        <end position="189"/>
    </location>
</feature>